<gene>
    <name evidence="2" type="ORF">pkur_cds_788</name>
</gene>
<evidence type="ECO:0000313" key="3">
    <source>
        <dbReference type="Proteomes" id="UP001185135"/>
    </source>
</evidence>
<reference evidence="2" key="1">
    <citation type="submission" date="2022-06" db="EMBL/GenBank/DDBJ databases">
        <authorList>
            <person name="Legendre M."/>
            <person name="Claverie J.-M."/>
            <person name="Alempic J.-M."/>
            <person name="Abergel C."/>
        </authorList>
    </citation>
    <scope>NUCLEOTIDE SEQUENCE</scope>
    <source>
        <strain evidence="2">Kuranda</strain>
    </source>
</reference>
<proteinExistence type="predicted"/>
<dbReference type="Proteomes" id="UP001185135">
    <property type="component" value="Segment"/>
</dbReference>
<feature type="compositionally biased region" description="Acidic residues" evidence="1">
    <location>
        <begin position="83"/>
        <end position="136"/>
    </location>
</feature>
<feature type="region of interest" description="Disordered" evidence="1">
    <location>
        <begin position="75"/>
        <end position="143"/>
    </location>
</feature>
<protein>
    <submittedName>
        <fullName evidence="2">Uncharacterized protein</fullName>
    </submittedName>
</protein>
<accession>A0AA95EDS4</accession>
<name>A0AA95EDS4_9VIRU</name>
<evidence type="ECO:0000256" key="1">
    <source>
        <dbReference type="SAM" id="MobiDB-lite"/>
    </source>
</evidence>
<organism evidence="2 3">
    <name type="scientific">Pandoravirus kuranda</name>
    <dbReference type="NCBI Taxonomy" id="3019033"/>
    <lineage>
        <taxon>Viruses</taxon>
        <taxon>Pandoravirus</taxon>
    </lineage>
</organism>
<evidence type="ECO:0000313" key="2">
    <source>
        <dbReference type="EMBL" id="WBR14962.1"/>
    </source>
</evidence>
<sequence>MSIEPWRNDALVDACGMRANLYSNAVCIYQTTCVDHDDALLRVAPPGQRLLHSRGDIADGVNDCCDAPSVVLDTVSGAGSDGECGDDSGGDDDNTEAYDSAPDGDDEGTDTEETNDSSTDSDDDDDDDGESSDGDSDQCPAAPPHTAYAYGYTFIEGFMPADWFDALVRPERRLVLLVCGVPVAVDAAEVERAARVDRSLVTPVGSCRLGPTDVERAHEVDESLYGREGIRRALAPVPLAATLEAVGAPAAEAAGGVGGAVLAGILAALL</sequence>
<dbReference type="EMBL" id="ON887157">
    <property type="protein sequence ID" value="WBR14962.1"/>
    <property type="molecule type" value="Genomic_DNA"/>
</dbReference>